<dbReference type="EMBL" id="KZ819602">
    <property type="protein sequence ID" value="PWN37172.1"/>
    <property type="molecule type" value="Genomic_DNA"/>
</dbReference>
<evidence type="ECO:0000313" key="3">
    <source>
        <dbReference type="EMBL" id="PWN37172.1"/>
    </source>
</evidence>
<evidence type="ECO:0000256" key="1">
    <source>
        <dbReference type="SAM" id="MobiDB-lite"/>
    </source>
</evidence>
<dbReference type="PANTHER" id="PTHR36855:SF1">
    <property type="entry name" value="PEROXISOME MEMBRANE ANCHOR PROTEIN PEX14P N-TERMINAL DOMAIN-CONTAINING PROTEIN"/>
    <property type="match status" value="1"/>
</dbReference>
<reference evidence="3 4" key="1">
    <citation type="journal article" date="2018" name="Mol. Biol. Evol.">
        <title>Broad Genomic Sampling Reveals a Smut Pathogenic Ancestry of the Fungal Clade Ustilaginomycotina.</title>
        <authorList>
            <person name="Kijpornyongpan T."/>
            <person name="Mondo S.J."/>
            <person name="Barry K."/>
            <person name="Sandor L."/>
            <person name="Lee J."/>
            <person name="Lipzen A."/>
            <person name="Pangilinan J."/>
            <person name="LaButti K."/>
            <person name="Hainaut M."/>
            <person name="Henrissat B."/>
            <person name="Grigoriev I.V."/>
            <person name="Spatafora J.W."/>
            <person name="Aime M.C."/>
        </authorList>
    </citation>
    <scope>NUCLEOTIDE SEQUENCE [LARGE SCALE GENOMIC DNA]</scope>
    <source>
        <strain evidence="3 4">MCA 3882</strain>
    </source>
</reference>
<dbReference type="InParanoid" id="A0A316VHV8"/>
<dbReference type="AlphaFoldDB" id="A0A316VHV8"/>
<dbReference type="Proteomes" id="UP000245771">
    <property type="component" value="Unassembled WGS sequence"/>
</dbReference>
<feature type="region of interest" description="Disordered" evidence="1">
    <location>
        <begin position="48"/>
        <end position="94"/>
    </location>
</feature>
<organism evidence="3 4">
    <name type="scientific">Meira miltonrushii</name>
    <dbReference type="NCBI Taxonomy" id="1280837"/>
    <lineage>
        <taxon>Eukaryota</taxon>
        <taxon>Fungi</taxon>
        <taxon>Dikarya</taxon>
        <taxon>Basidiomycota</taxon>
        <taxon>Ustilaginomycotina</taxon>
        <taxon>Exobasidiomycetes</taxon>
        <taxon>Exobasidiales</taxon>
        <taxon>Brachybasidiaceae</taxon>
        <taxon>Meira</taxon>
    </lineage>
</organism>
<dbReference type="OrthoDB" id="9936937at2759"/>
<evidence type="ECO:0000313" key="4">
    <source>
        <dbReference type="Proteomes" id="UP000245771"/>
    </source>
</evidence>
<feature type="compositionally biased region" description="Low complexity" evidence="1">
    <location>
        <begin position="64"/>
        <end position="81"/>
    </location>
</feature>
<sequence length="94" mass="10004">METQSNTTTSNAESVQPSFDEVVELISTGRADQIPGIKDIPLKINEATPSAATMSRPLKPWERAAAQQDTADTTAAPQPDQNVANTNADYASQS</sequence>
<dbReference type="InterPro" id="IPR040554">
    <property type="entry name" value="KPWE_PEX14_dom"/>
</dbReference>
<evidence type="ECO:0000259" key="2">
    <source>
        <dbReference type="Pfam" id="PF17733"/>
    </source>
</evidence>
<dbReference type="Pfam" id="PF17733">
    <property type="entry name" value="KPWE_dom"/>
    <property type="match status" value="1"/>
</dbReference>
<dbReference type="RefSeq" id="XP_025357474.1">
    <property type="nucleotide sequence ID" value="XM_025501589.1"/>
</dbReference>
<protein>
    <recommendedName>
        <fullName evidence="2">Peroxisomal membrane protein PEX14-like KPWE domain-containing protein</fullName>
    </recommendedName>
</protein>
<name>A0A316VHV8_9BASI</name>
<feature type="domain" description="Peroxisomal membrane protein PEX14-like KPWE" evidence="2">
    <location>
        <begin position="16"/>
        <end position="63"/>
    </location>
</feature>
<proteinExistence type="predicted"/>
<dbReference type="GeneID" id="37023370"/>
<dbReference type="PANTHER" id="PTHR36855">
    <property type="entry name" value="CHROMOSOME 10, WHOLE GENOME SHOTGUN SEQUENCE"/>
    <property type="match status" value="1"/>
</dbReference>
<gene>
    <name evidence="3" type="ORF">FA14DRAFT_187300</name>
</gene>
<feature type="compositionally biased region" description="Polar residues" evidence="1">
    <location>
        <begin position="82"/>
        <end position="94"/>
    </location>
</feature>
<accession>A0A316VHV8</accession>
<keyword evidence="4" id="KW-1185">Reference proteome</keyword>